<name>A0AAD2FIC7_9STRA</name>
<sequence length="359" mass="40668">SRPFRQAPTLALKRWHIFHLLPLQREGYSGEHLPSNGLTLLEAQQFGKFLFLIMAMIGSEEKLNSDYDDSKFSSSIFGTVLTFLCRVPQNLNLQRVWTEHQRSCTQQWMDDLIATFELVAKMVANQRSGSSFCTFGMRDAQLIHDQANHFVVVPTKTGDNDFAQVPLSYVTDMKRLYTHCFDKWAPGIVDVHDPKWATSSAHPAYFSHLVHPPQERQAPPDAGTGPIQVVKPLFKLLAPVPPGKNPFEVFMPKLQAKTSPLIMNPNGKTKHPIYFRSAFEGSCTCDATGICRSCYPPLSAGVGQERMHVDFNDPCWQRDNYREEQWAPVVKFVKHYHGLGLLGPTQWLKDTTPNTPWAP</sequence>
<evidence type="ECO:0000313" key="1">
    <source>
        <dbReference type="EMBL" id="CAJ1934080.1"/>
    </source>
</evidence>
<feature type="non-terminal residue" evidence="1">
    <location>
        <position position="1"/>
    </location>
</feature>
<organism evidence="1 2">
    <name type="scientific">Cylindrotheca closterium</name>
    <dbReference type="NCBI Taxonomy" id="2856"/>
    <lineage>
        <taxon>Eukaryota</taxon>
        <taxon>Sar</taxon>
        <taxon>Stramenopiles</taxon>
        <taxon>Ochrophyta</taxon>
        <taxon>Bacillariophyta</taxon>
        <taxon>Bacillariophyceae</taxon>
        <taxon>Bacillariophycidae</taxon>
        <taxon>Bacillariales</taxon>
        <taxon>Bacillariaceae</taxon>
        <taxon>Cylindrotheca</taxon>
    </lineage>
</organism>
<reference evidence="1" key="1">
    <citation type="submission" date="2023-08" db="EMBL/GenBank/DDBJ databases">
        <authorList>
            <person name="Audoor S."/>
            <person name="Bilcke G."/>
        </authorList>
    </citation>
    <scope>NUCLEOTIDE SEQUENCE</scope>
</reference>
<dbReference type="EMBL" id="CAKOGP040000331">
    <property type="protein sequence ID" value="CAJ1934080.1"/>
    <property type="molecule type" value="Genomic_DNA"/>
</dbReference>
<dbReference type="Proteomes" id="UP001295423">
    <property type="component" value="Unassembled WGS sequence"/>
</dbReference>
<accession>A0AAD2FIC7</accession>
<keyword evidence="2" id="KW-1185">Reference proteome</keyword>
<evidence type="ECO:0000313" key="2">
    <source>
        <dbReference type="Proteomes" id="UP001295423"/>
    </source>
</evidence>
<proteinExistence type="predicted"/>
<dbReference type="AlphaFoldDB" id="A0AAD2FIC7"/>
<protein>
    <submittedName>
        <fullName evidence="1">Uncharacterized protein</fullName>
    </submittedName>
</protein>
<gene>
    <name evidence="1" type="ORF">CYCCA115_LOCUS3586</name>
</gene>
<comment type="caution">
    <text evidence="1">The sequence shown here is derived from an EMBL/GenBank/DDBJ whole genome shotgun (WGS) entry which is preliminary data.</text>
</comment>